<gene>
    <name evidence="2" type="ORF">ASJ82_07625</name>
    <name evidence="3" type="ORF">MSCUN_10780</name>
</gene>
<feature type="compositionally biased region" description="Basic and acidic residues" evidence="1">
    <location>
        <begin position="160"/>
        <end position="173"/>
    </location>
</feature>
<feature type="compositionally biased region" description="Low complexity" evidence="1">
    <location>
        <begin position="141"/>
        <end position="154"/>
    </location>
</feature>
<comment type="caution">
    <text evidence="2">The sequence shown here is derived from an EMBL/GenBank/DDBJ whole genome shotgun (WGS) entry which is preliminary data.</text>
</comment>
<evidence type="ECO:0000313" key="3">
    <source>
        <dbReference type="EMBL" id="PWL08147.1"/>
    </source>
</evidence>
<evidence type="ECO:0000313" key="4">
    <source>
        <dbReference type="Proteomes" id="UP000217528"/>
    </source>
</evidence>
<name>A0A2A2HDR5_9EURY</name>
<proteinExistence type="predicted"/>
<dbReference type="Pfam" id="PF04404">
    <property type="entry name" value="ERF"/>
    <property type="match status" value="1"/>
</dbReference>
<reference evidence="3 5" key="1">
    <citation type="submission" date="2016-04" db="EMBL/GenBank/DDBJ databases">
        <title>Genome sequence of Methanosphaera cuniculi DSM 4103.</title>
        <authorList>
            <person name="Poehlein A."/>
            <person name="Seedorf H."/>
            <person name="Daniel R."/>
        </authorList>
    </citation>
    <scope>NUCLEOTIDE SEQUENCE [LARGE SCALE GENOMIC DNA]</scope>
    <source>
        <strain evidence="3 5">DSM 4103</strain>
    </source>
</reference>
<dbReference type="EMBL" id="LMVN01000011">
    <property type="protein sequence ID" value="PAV07537.1"/>
    <property type="molecule type" value="Genomic_DNA"/>
</dbReference>
<accession>A0A2A2HDR5</accession>
<dbReference type="AlphaFoldDB" id="A0A2A2HDR5"/>
<sequence length="242" mass="27707">MTLDNCIIEGKKAEIQLFQKVKQARTMYLESGVQKSGFNRFHKFKYYTLDDIVPVADGICNELGLLTLTDVTNNTATMQVVDIETGRSIDFKFSIQLTDDCPDNINQQIQNLGKTITYARRYLYMLFLDIVEPDAVDCAKQTKTSKTTTPKNTKPVQEVQKTKPDDIPKLSKQEIYDQISPELERKVSIQMNNELQNKKLNPSEPKNRRLILDMWKEEGLLESREYPAYEIMLGLTPIVGGS</sequence>
<keyword evidence="4" id="KW-1185">Reference proteome</keyword>
<feature type="region of interest" description="Disordered" evidence="1">
    <location>
        <begin position="141"/>
        <end position="173"/>
    </location>
</feature>
<dbReference type="EMBL" id="LWMS01000031">
    <property type="protein sequence ID" value="PWL08147.1"/>
    <property type="molecule type" value="Genomic_DNA"/>
</dbReference>
<reference evidence="2 4" key="2">
    <citation type="journal article" date="2017" name="BMC Genomics">
        <title>Genomic analysis of methanogenic archaea reveals a shift towards energy conservation.</title>
        <authorList>
            <person name="Gilmore S.P."/>
            <person name="Henske J.K."/>
            <person name="Sexton J.A."/>
            <person name="Solomon K.V."/>
            <person name="Seppala S."/>
            <person name="Yoo J.I."/>
            <person name="Huyett L.M."/>
            <person name="Pressman A."/>
            <person name="Cogan J.Z."/>
            <person name="Kivenson V."/>
            <person name="Peng X."/>
            <person name="Tan Y."/>
            <person name="Valentine D.L."/>
            <person name="O'Malley M.A."/>
        </authorList>
    </citation>
    <scope>NUCLEOTIDE SEQUENCE [LARGE SCALE GENOMIC DNA]</scope>
    <source>
        <strain evidence="2 4">1R-7</strain>
    </source>
</reference>
<dbReference type="Proteomes" id="UP000246004">
    <property type="component" value="Unassembled WGS sequence"/>
</dbReference>
<protein>
    <submittedName>
        <fullName evidence="3">ERF superfamily protein</fullName>
    </submittedName>
</protein>
<dbReference type="RefSeq" id="WP_095608421.1">
    <property type="nucleotide sequence ID" value="NZ_LMVN01000011.1"/>
</dbReference>
<dbReference type="Proteomes" id="UP000217528">
    <property type="component" value="Unassembled WGS sequence"/>
</dbReference>
<dbReference type="InterPro" id="IPR007499">
    <property type="entry name" value="ERF_bacteria_virus"/>
</dbReference>
<evidence type="ECO:0000313" key="5">
    <source>
        <dbReference type="Proteomes" id="UP000246004"/>
    </source>
</evidence>
<evidence type="ECO:0000256" key="1">
    <source>
        <dbReference type="SAM" id="MobiDB-lite"/>
    </source>
</evidence>
<organism evidence="2 4">
    <name type="scientific">Methanosphaera cuniculi</name>
    <dbReference type="NCBI Taxonomy" id="1077256"/>
    <lineage>
        <taxon>Archaea</taxon>
        <taxon>Methanobacteriati</taxon>
        <taxon>Methanobacteriota</taxon>
        <taxon>Methanomada group</taxon>
        <taxon>Methanobacteria</taxon>
        <taxon>Methanobacteriales</taxon>
        <taxon>Methanobacteriaceae</taxon>
        <taxon>Methanosphaera</taxon>
    </lineage>
</organism>
<evidence type="ECO:0000313" key="2">
    <source>
        <dbReference type="EMBL" id="PAV07537.1"/>
    </source>
</evidence>
<dbReference type="OrthoDB" id="81762at2157"/>